<feature type="transmembrane region" description="Helical" evidence="1">
    <location>
        <begin position="6"/>
        <end position="28"/>
    </location>
</feature>
<feature type="transmembrane region" description="Helical" evidence="1">
    <location>
        <begin position="96"/>
        <end position="122"/>
    </location>
</feature>
<proteinExistence type="predicted"/>
<reference evidence="2 3" key="1">
    <citation type="submission" date="2018-06" db="EMBL/GenBank/DDBJ databases">
        <title>Whole genome sequencing of a novel hydrocarbon degrading bacterial strain, PW21 isolated from oil contaminated produced water sample.</title>
        <authorList>
            <person name="Nagkirti P."/>
            <person name="Shaikh A."/>
            <person name="Gowdaman V."/>
            <person name="Engineer A.E."/>
            <person name="Dagar S."/>
            <person name="Dhakephalkar P.K."/>
        </authorList>
    </citation>
    <scope>NUCLEOTIDE SEQUENCE [LARGE SCALE GENOMIC DNA]</scope>
    <source>
        <strain evidence="2 3">PW21</strain>
    </source>
</reference>
<sequence>MVALAVLVWVVTLTVSVGGGTLVVPWVLRRTEKEPEVRAEAARVLAGGTWIGLLERAGVAMALLAGYPEGIALAVAVKGLGRLHELRDHPHAGERFVVGTLASLIWAGAVGLAGRAVLLLVLP</sequence>
<evidence type="ECO:0000313" key="3">
    <source>
        <dbReference type="Proteomes" id="UP000248783"/>
    </source>
</evidence>
<dbReference type="AlphaFoldDB" id="A0A2W5WYE0"/>
<dbReference type="EMBL" id="QKWH01000007">
    <property type="protein sequence ID" value="PZR52825.1"/>
    <property type="molecule type" value="Genomic_DNA"/>
</dbReference>
<keyword evidence="1" id="KW-1133">Transmembrane helix</keyword>
<gene>
    <name evidence="2" type="ORF">DNL40_10320</name>
</gene>
<accession>A0A2W5WYE0</accession>
<evidence type="ECO:0000256" key="1">
    <source>
        <dbReference type="SAM" id="Phobius"/>
    </source>
</evidence>
<comment type="caution">
    <text evidence="2">The sequence shown here is derived from an EMBL/GenBank/DDBJ whole genome shotgun (WGS) entry which is preliminary data.</text>
</comment>
<keyword evidence="1" id="KW-0472">Membrane</keyword>
<keyword evidence="3" id="KW-1185">Reference proteome</keyword>
<organism evidence="2 3">
    <name type="scientific">Xylanimonas oleitrophica</name>
    <dbReference type="NCBI Taxonomy" id="2607479"/>
    <lineage>
        <taxon>Bacteria</taxon>
        <taxon>Bacillati</taxon>
        <taxon>Actinomycetota</taxon>
        <taxon>Actinomycetes</taxon>
        <taxon>Micrococcales</taxon>
        <taxon>Promicromonosporaceae</taxon>
        <taxon>Xylanimonas</taxon>
    </lineage>
</organism>
<name>A0A2W5WYE0_9MICO</name>
<evidence type="ECO:0000313" key="2">
    <source>
        <dbReference type="EMBL" id="PZR52825.1"/>
    </source>
</evidence>
<protein>
    <submittedName>
        <fullName evidence="2">Uncharacterized protein</fullName>
    </submittedName>
</protein>
<keyword evidence="1" id="KW-0812">Transmembrane</keyword>
<dbReference type="Proteomes" id="UP000248783">
    <property type="component" value="Unassembled WGS sequence"/>
</dbReference>